<dbReference type="AlphaFoldDB" id="E3M8Q8"/>
<keyword evidence="1" id="KW-0812">Transmembrane</keyword>
<dbReference type="Pfam" id="PF10318">
    <property type="entry name" value="7TM_GPCR_Srh"/>
    <property type="match status" value="1"/>
</dbReference>
<keyword evidence="1" id="KW-1133">Transmembrane helix</keyword>
<keyword evidence="1" id="KW-0472">Membrane</keyword>
<gene>
    <name evidence="2" type="primary">Cre-sri-5</name>
    <name evidence="2" type="ORF">CRE_13916</name>
</gene>
<dbReference type="CTD" id="9806018"/>
<dbReference type="KEGG" id="crq:GCK72_003500"/>
<feature type="transmembrane region" description="Helical" evidence="1">
    <location>
        <begin position="251"/>
        <end position="269"/>
    </location>
</feature>
<proteinExistence type="predicted"/>
<organism evidence="3">
    <name type="scientific">Caenorhabditis remanei</name>
    <name type="common">Caenorhabditis vulgaris</name>
    <dbReference type="NCBI Taxonomy" id="31234"/>
    <lineage>
        <taxon>Eukaryota</taxon>
        <taxon>Metazoa</taxon>
        <taxon>Ecdysozoa</taxon>
        <taxon>Nematoda</taxon>
        <taxon>Chromadorea</taxon>
        <taxon>Rhabditida</taxon>
        <taxon>Rhabditina</taxon>
        <taxon>Rhabditomorpha</taxon>
        <taxon>Rhabditoidea</taxon>
        <taxon>Rhabditidae</taxon>
        <taxon>Peloderinae</taxon>
        <taxon>Caenorhabditis</taxon>
    </lineage>
</organism>
<dbReference type="RefSeq" id="XP_003107432.2">
    <property type="nucleotide sequence ID" value="XM_003107384.2"/>
</dbReference>
<dbReference type="STRING" id="31234.E3M8Q8"/>
<dbReference type="InterPro" id="IPR019422">
    <property type="entry name" value="7TM_GPCR_serpentine_rcpt_Srh"/>
</dbReference>
<feature type="transmembrane region" description="Helical" evidence="1">
    <location>
        <begin position="163"/>
        <end position="194"/>
    </location>
</feature>
<dbReference type="PANTHER" id="PTHR46964:SF2">
    <property type="entry name" value="SERPENTINE RECEPTOR, CLASS T"/>
    <property type="match status" value="1"/>
</dbReference>
<feature type="transmembrane region" description="Helical" evidence="1">
    <location>
        <begin position="104"/>
        <end position="127"/>
    </location>
</feature>
<dbReference type="EMBL" id="DS268429">
    <property type="protein sequence ID" value="EFO95752.1"/>
    <property type="molecule type" value="Genomic_DNA"/>
</dbReference>
<dbReference type="FunCoup" id="E3M8Q8">
    <property type="interactions" value="210"/>
</dbReference>
<accession>E3M8Q8</accession>
<dbReference type="GeneID" id="9806018"/>
<dbReference type="OrthoDB" id="5844763at2759"/>
<evidence type="ECO:0000313" key="3">
    <source>
        <dbReference type="Proteomes" id="UP000008281"/>
    </source>
</evidence>
<feature type="transmembrane region" description="Helical" evidence="1">
    <location>
        <begin position="214"/>
        <end position="239"/>
    </location>
</feature>
<name>E3M8Q8_CAERE</name>
<dbReference type="OMA" id="VIATCHT"/>
<dbReference type="HOGENOM" id="CLU_067919_0_0_1"/>
<protein>
    <submittedName>
        <fullName evidence="2">CRE-SRI-5 protein</fullName>
    </submittedName>
</protein>
<dbReference type="InterPro" id="IPR019429">
    <property type="entry name" value="7TM_GPCR_serpentine_rcpt_Sri"/>
</dbReference>
<dbReference type="eggNOG" id="ENOG502TGNR">
    <property type="taxonomic scope" value="Eukaryota"/>
</dbReference>
<dbReference type="InParanoid" id="E3M8Q8"/>
<dbReference type="PANTHER" id="PTHR46964">
    <property type="entry name" value="SERPENTINE RECEPTOR, CLASS I-RELATED"/>
    <property type="match status" value="1"/>
</dbReference>
<evidence type="ECO:0000313" key="2">
    <source>
        <dbReference type="EMBL" id="EFO95752.1"/>
    </source>
</evidence>
<sequence>MGSDTWICPSGPPGYYLKILHLIGLVSVPINFLCLYLVWFHTPKDSKFRYCLAYVQIVAFLVEVDMSWVCPGYYLFPMMGGYNIAPTNQIFTGHQNTKFKLNKYLIYTVIATCHTFPFVTAFCLLNSGLSTDQMAVLIERNWPKCIHVLNNRGFVIYDPSGNVWSAAVGLAAMAYISVFSVFGAFLGVHTMYILQKVRFHLSRQTYSIHKTAMINLALQCLVPTFCVIIPFNIIFLVVLNDWWQWQEFSTNLLFVMAAHSMVSSAILILSNRRFKNLIAEKILIM</sequence>
<feature type="transmembrane region" description="Helical" evidence="1">
    <location>
        <begin position="19"/>
        <end position="39"/>
    </location>
</feature>
<reference evidence="2" key="1">
    <citation type="submission" date="2007-07" db="EMBL/GenBank/DDBJ databases">
        <title>PCAP assembly of the Caenorhabditis remanei genome.</title>
        <authorList>
            <consortium name="The Caenorhabditis remanei Sequencing Consortium"/>
            <person name="Wilson R.K."/>
        </authorList>
    </citation>
    <scope>NUCLEOTIDE SEQUENCE [LARGE SCALE GENOMIC DNA]</scope>
    <source>
        <strain evidence="2">PB4641</strain>
    </source>
</reference>
<keyword evidence="3" id="KW-1185">Reference proteome</keyword>
<dbReference type="Pfam" id="PF10327">
    <property type="entry name" value="7TM_GPCR_Sri"/>
    <property type="match status" value="1"/>
</dbReference>
<dbReference type="Proteomes" id="UP000008281">
    <property type="component" value="Unassembled WGS sequence"/>
</dbReference>
<evidence type="ECO:0000256" key="1">
    <source>
        <dbReference type="SAM" id="Phobius"/>
    </source>
</evidence>